<dbReference type="SUPFAM" id="SSF54631">
    <property type="entry name" value="CBS-domain pair"/>
    <property type="match status" value="1"/>
</dbReference>
<gene>
    <name evidence="14" type="ORF">FDA94_04830</name>
</gene>
<dbReference type="AlphaFoldDB" id="A0A4U3MRQ4"/>
<keyword evidence="4 10" id="KW-0812">Transmembrane</keyword>
<dbReference type="Pfam" id="PF03471">
    <property type="entry name" value="CorC_HlyC"/>
    <property type="match status" value="1"/>
</dbReference>
<feature type="domain" description="CNNM transmembrane" evidence="13">
    <location>
        <begin position="1"/>
        <end position="198"/>
    </location>
</feature>
<comment type="similarity">
    <text evidence="2">Belongs to the UPF0053 family.</text>
</comment>
<evidence type="ECO:0000256" key="9">
    <source>
        <dbReference type="PROSITE-ProRule" id="PRU00703"/>
    </source>
</evidence>
<dbReference type="InterPro" id="IPR046342">
    <property type="entry name" value="CBS_dom_sf"/>
</dbReference>
<evidence type="ECO:0000259" key="12">
    <source>
        <dbReference type="PROSITE" id="PS51371"/>
    </source>
</evidence>
<dbReference type="EMBL" id="SZQA01000002">
    <property type="protein sequence ID" value="TKK91077.1"/>
    <property type="molecule type" value="Genomic_DNA"/>
</dbReference>
<dbReference type="OrthoDB" id="110231at2"/>
<keyword evidence="7 9" id="KW-0129">CBS domain</keyword>
<evidence type="ECO:0000256" key="11">
    <source>
        <dbReference type="SAM" id="Phobius"/>
    </source>
</evidence>
<dbReference type="CDD" id="cd04590">
    <property type="entry name" value="CBS_pair_CorC_HlyC_assoc"/>
    <property type="match status" value="1"/>
</dbReference>
<evidence type="ECO:0000256" key="7">
    <source>
        <dbReference type="ARBA" id="ARBA00023122"/>
    </source>
</evidence>
<dbReference type="RefSeq" id="WP_137245775.1">
    <property type="nucleotide sequence ID" value="NZ_SZQA01000002.1"/>
</dbReference>
<protein>
    <submittedName>
        <fullName evidence="14">HlyC/CorC family transporter</fullName>
    </submittedName>
</protein>
<accession>A0A4U3MRQ4</accession>
<dbReference type="PROSITE" id="PS51371">
    <property type="entry name" value="CBS"/>
    <property type="match status" value="2"/>
</dbReference>
<dbReference type="Gene3D" id="3.10.580.10">
    <property type="entry name" value="CBS-domain"/>
    <property type="match status" value="1"/>
</dbReference>
<evidence type="ECO:0000256" key="3">
    <source>
        <dbReference type="ARBA" id="ARBA00022475"/>
    </source>
</evidence>
<dbReference type="SMART" id="SM00116">
    <property type="entry name" value="CBS"/>
    <property type="match status" value="2"/>
</dbReference>
<dbReference type="InterPro" id="IPR036318">
    <property type="entry name" value="FAD-bd_PCMH-like_sf"/>
</dbReference>
<dbReference type="Gene3D" id="3.30.465.10">
    <property type="match status" value="1"/>
</dbReference>
<dbReference type="PANTHER" id="PTHR43099:SF5">
    <property type="entry name" value="HLYC_CORC FAMILY TRANSPORTER"/>
    <property type="match status" value="1"/>
</dbReference>
<sequence length="429" mass="46359">MNSLAANIALVLVFILIGGYFAAAEMALVSLRESQVRRLEKLGRRGARVAKLARDPNRFLSAVQIGVTVASMLSAAFGADKLAGELTPVIEGWGLPPSAAPLLSLLVVTLCISYVSLVLGELVPKRLALQRAEGLALLVAPFVDRIAALSRPVIWALSKSTDGVVRLLGGNPKADREAMTIEELRDMVAGHAELTADERHLIAEVFAAGKRQLREVMLPRTEVEFMAADTTLAEAAVLVASLPHSRFPVYRNSYDEVVGFVHVRDLLDPVLTGRIDPISEVVPIRPVKQVPGTKRVLATLSEMRDEGHHLAIVVDEYGGTAGIVTLEDLVEELIGDIRDEYDHEEPGIRRIAGDVEVEGLLRLVDAHSEIGVRLPEGPYETIGGFLMARLGHLPVVGEAVEVPGARLTVTEMDGRRVSRVRVTPATPEP</sequence>
<dbReference type="GO" id="GO:0005886">
    <property type="term" value="C:plasma membrane"/>
    <property type="evidence" value="ECO:0007669"/>
    <property type="project" value="UniProtKB-SubCell"/>
</dbReference>
<dbReference type="Pfam" id="PF01595">
    <property type="entry name" value="CNNM"/>
    <property type="match status" value="1"/>
</dbReference>
<keyword evidence="6 10" id="KW-1133">Transmembrane helix</keyword>
<evidence type="ECO:0000256" key="2">
    <source>
        <dbReference type="ARBA" id="ARBA00006337"/>
    </source>
</evidence>
<keyword evidence="8 10" id="KW-0472">Membrane</keyword>
<dbReference type="Proteomes" id="UP000308705">
    <property type="component" value="Unassembled WGS sequence"/>
</dbReference>
<evidence type="ECO:0000256" key="8">
    <source>
        <dbReference type="ARBA" id="ARBA00023136"/>
    </source>
</evidence>
<evidence type="ECO:0000313" key="14">
    <source>
        <dbReference type="EMBL" id="TKK91077.1"/>
    </source>
</evidence>
<feature type="domain" description="CBS" evidence="12">
    <location>
        <begin position="283"/>
        <end position="340"/>
    </location>
</feature>
<dbReference type="InterPro" id="IPR044751">
    <property type="entry name" value="Ion_transp-like_CBS"/>
</dbReference>
<keyword evidence="3" id="KW-1003">Cell membrane</keyword>
<feature type="transmembrane region" description="Helical" evidence="11">
    <location>
        <begin position="6"/>
        <end position="31"/>
    </location>
</feature>
<feature type="domain" description="CBS" evidence="12">
    <location>
        <begin position="217"/>
        <end position="277"/>
    </location>
</feature>
<dbReference type="SMART" id="SM01091">
    <property type="entry name" value="CorC_HlyC"/>
    <property type="match status" value="1"/>
</dbReference>
<dbReference type="Pfam" id="PF00571">
    <property type="entry name" value="CBS"/>
    <property type="match status" value="2"/>
</dbReference>
<dbReference type="InterPro" id="IPR002550">
    <property type="entry name" value="CNNM"/>
</dbReference>
<comment type="subcellular location">
    <subcellularLocation>
        <location evidence="1">Cell membrane</location>
        <topology evidence="1">Multi-pass membrane protein</topology>
    </subcellularLocation>
</comment>
<dbReference type="InterPro" id="IPR000644">
    <property type="entry name" value="CBS_dom"/>
</dbReference>
<keyword evidence="5" id="KW-0677">Repeat</keyword>
<evidence type="ECO:0000256" key="10">
    <source>
        <dbReference type="PROSITE-ProRule" id="PRU01193"/>
    </source>
</evidence>
<comment type="caution">
    <text evidence="14">The sequence shown here is derived from an EMBL/GenBank/DDBJ whole genome shotgun (WGS) entry which is preliminary data.</text>
</comment>
<dbReference type="InterPro" id="IPR005170">
    <property type="entry name" value="Transptr-assoc_dom"/>
</dbReference>
<dbReference type="InterPro" id="IPR051676">
    <property type="entry name" value="UPF0053_domain"/>
</dbReference>
<dbReference type="PROSITE" id="PS51846">
    <property type="entry name" value="CNNM"/>
    <property type="match status" value="1"/>
</dbReference>
<dbReference type="PANTHER" id="PTHR43099">
    <property type="entry name" value="UPF0053 PROTEIN YRKA"/>
    <property type="match status" value="1"/>
</dbReference>
<evidence type="ECO:0000256" key="6">
    <source>
        <dbReference type="ARBA" id="ARBA00022989"/>
    </source>
</evidence>
<dbReference type="GO" id="GO:0050660">
    <property type="term" value="F:flavin adenine dinucleotide binding"/>
    <property type="evidence" value="ECO:0007669"/>
    <property type="project" value="InterPro"/>
</dbReference>
<dbReference type="FunFam" id="3.10.580.10:FF:000002">
    <property type="entry name" value="Magnesium/cobalt efflux protein CorC"/>
    <property type="match status" value="1"/>
</dbReference>
<dbReference type="InterPro" id="IPR016169">
    <property type="entry name" value="FAD-bd_PCMH_sub2"/>
</dbReference>
<dbReference type="SUPFAM" id="SSF56176">
    <property type="entry name" value="FAD-binding/transporter-associated domain-like"/>
    <property type="match status" value="1"/>
</dbReference>
<organism evidence="14 15">
    <name type="scientific">Herbidospora galbida</name>
    <dbReference type="NCBI Taxonomy" id="2575442"/>
    <lineage>
        <taxon>Bacteria</taxon>
        <taxon>Bacillati</taxon>
        <taxon>Actinomycetota</taxon>
        <taxon>Actinomycetes</taxon>
        <taxon>Streptosporangiales</taxon>
        <taxon>Streptosporangiaceae</taxon>
        <taxon>Herbidospora</taxon>
    </lineage>
</organism>
<evidence type="ECO:0000313" key="15">
    <source>
        <dbReference type="Proteomes" id="UP000308705"/>
    </source>
</evidence>
<evidence type="ECO:0000256" key="5">
    <source>
        <dbReference type="ARBA" id="ARBA00022737"/>
    </source>
</evidence>
<evidence type="ECO:0000256" key="1">
    <source>
        <dbReference type="ARBA" id="ARBA00004651"/>
    </source>
</evidence>
<evidence type="ECO:0000259" key="13">
    <source>
        <dbReference type="PROSITE" id="PS51846"/>
    </source>
</evidence>
<evidence type="ECO:0000256" key="4">
    <source>
        <dbReference type="ARBA" id="ARBA00022692"/>
    </source>
</evidence>
<name>A0A4U3MRQ4_9ACTN</name>
<reference evidence="14 15" key="1">
    <citation type="submission" date="2019-04" db="EMBL/GenBank/DDBJ databases">
        <title>Herbidospora sp. NEAU-GS14.nov., a novel actinomycete isolated from soil.</title>
        <authorList>
            <person name="Han L."/>
        </authorList>
    </citation>
    <scope>NUCLEOTIDE SEQUENCE [LARGE SCALE GENOMIC DNA]</scope>
    <source>
        <strain evidence="14 15">NEAU-GS14</strain>
    </source>
</reference>
<keyword evidence="15" id="KW-1185">Reference proteome</keyword>
<proteinExistence type="inferred from homology"/>